<keyword evidence="9" id="KW-1185">Reference proteome</keyword>
<evidence type="ECO:0000256" key="2">
    <source>
        <dbReference type="ARBA" id="ARBA00004496"/>
    </source>
</evidence>
<dbReference type="Gene3D" id="2.60.40.10">
    <property type="entry name" value="Immunoglobulins"/>
    <property type="match status" value="5"/>
</dbReference>
<reference evidence="8" key="1">
    <citation type="submission" date="2019-06" db="EMBL/GenBank/DDBJ databases">
        <authorList>
            <consortium name="Wellcome Sanger Institute Data Sharing"/>
        </authorList>
    </citation>
    <scope>NUCLEOTIDE SEQUENCE [LARGE SCALE GENOMIC DNA]</scope>
</reference>
<dbReference type="Pfam" id="PF22544">
    <property type="entry name" value="HYDIN_VesB_CFA65-like_Ig"/>
    <property type="match status" value="2"/>
</dbReference>
<evidence type="ECO:0000256" key="1">
    <source>
        <dbReference type="ARBA" id="ARBA00004138"/>
    </source>
</evidence>
<evidence type="ECO:0000256" key="5">
    <source>
        <dbReference type="ARBA" id="ARBA00023273"/>
    </source>
</evidence>
<dbReference type="Proteomes" id="UP000472267">
    <property type="component" value="Chromosome 7"/>
</dbReference>
<dbReference type="PANTHER" id="PTHR23053">
    <property type="entry name" value="DLEC1 DELETED IN LUNG AND ESOPHAGEAL CANCER 1"/>
    <property type="match status" value="1"/>
</dbReference>
<dbReference type="InterPro" id="IPR053879">
    <property type="entry name" value="HYDIN_VesB_CFA65-like_Ig"/>
</dbReference>
<dbReference type="InterPro" id="IPR033305">
    <property type="entry name" value="Hydin-like"/>
</dbReference>
<evidence type="ECO:0000313" key="8">
    <source>
        <dbReference type="Ensembl" id="ENSSFAP00005052499.1"/>
    </source>
</evidence>
<dbReference type="AlphaFoldDB" id="A0A672JGY3"/>
<reference evidence="8" key="3">
    <citation type="submission" date="2025-09" db="UniProtKB">
        <authorList>
            <consortium name="Ensembl"/>
        </authorList>
    </citation>
    <scope>IDENTIFICATION</scope>
</reference>
<keyword evidence="5" id="KW-0966">Cell projection</keyword>
<name>A0A672JGY3_SALFA</name>
<dbReference type="GO" id="GO:1904158">
    <property type="term" value="P:axonemal central apparatus assembly"/>
    <property type="evidence" value="ECO:0007669"/>
    <property type="project" value="TreeGrafter"/>
</dbReference>
<dbReference type="InParanoid" id="A0A672JGY3"/>
<feature type="region of interest" description="Disordered" evidence="6">
    <location>
        <begin position="669"/>
        <end position="690"/>
    </location>
</feature>
<dbReference type="Ensembl" id="ENSSFAT00005054160.1">
    <property type="protein sequence ID" value="ENSSFAP00005052499.1"/>
    <property type="gene ID" value="ENSSFAG00005025145.1"/>
</dbReference>
<sequence length="690" mass="77610">MVVMGMIMMMMMMMMMMMIMAMMVLMLMLWLQVTPSVFTQEILQSTEERLSNSTKVRPPRVLEWLDIGDVSHHKLSLVDLEQPIFQPYPSELVFQNFLPAQTYMIPLLLLNNDKVSRRVKLEQQDSEYFHVDAPKEGNKVAPGLSATFTVYFTPQENKDYHHSLVFSTERERFEIPVCAIGPRAILDFRDRIELPLCPVKASTEKTHLVRNIGNSTANFQLLTQRPFSVTPTSGTLEIGDSMQVTVEFHPMTAGDHWEDLLLHYHTGENVYISLFGSCEELNVHLQPDSVRLNKTFISLASVRTVSLTNDSETSLQYCWTAGPIQPEESLSSLRESSVLQHMEKLQCESNPSAVLRSQELSSQTTEDLLLLLQEFSNNCITVEPAEGLIWPNMTRRFSVIFKPEEAKLYQQTIYCDVTGRQSPLPLRIQGEGIGPELCLNYNMMNMKNVYIGSPELYKVQLMNNGLIKAPFRWSAPDTTFGRCFTFQPEEGVVPPGASQTVEIGFQSRSLGSFCEDLLLIVTGQPQPLVMNFRGCVIGPNFHFNVSEINFGDVAFGFPMTYICTLFNPSFVPMNFSLRVLGDGLGPPSVTADRQVADETLKTWRGHTARELHTQPAEFTVSPATGSVRALSDINVKATLCSNTVGRYRLALVVDVEGVGEEVMTIPINARSDTSSSPDQLQRSARLLRHT</sequence>
<evidence type="ECO:0000259" key="7">
    <source>
        <dbReference type="Pfam" id="PF22544"/>
    </source>
</evidence>
<evidence type="ECO:0000313" key="9">
    <source>
        <dbReference type="Proteomes" id="UP000472267"/>
    </source>
</evidence>
<comment type="subcellular location">
    <subcellularLocation>
        <location evidence="1">Cell projection</location>
        <location evidence="1">Cilium</location>
    </subcellularLocation>
    <subcellularLocation>
        <location evidence="2">Cytoplasm</location>
    </subcellularLocation>
</comment>
<reference evidence="8" key="2">
    <citation type="submission" date="2025-08" db="UniProtKB">
        <authorList>
            <consortium name="Ensembl"/>
        </authorList>
    </citation>
    <scope>IDENTIFICATION</scope>
</reference>
<accession>A0A672JGY3</accession>
<dbReference type="InterPro" id="IPR013783">
    <property type="entry name" value="Ig-like_fold"/>
</dbReference>
<dbReference type="GO" id="GO:0005930">
    <property type="term" value="C:axoneme"/>
    <property type="evidence" value="ECO:0007669"/>
    <property type="project" value="TreeGrafter"/>
</dbReference>
<feature type="domain" description="HYDIN/VesB/CFA65-like Ig-like" evidence="7">
    <location>
        <begin position="435"/>
        <end position="535"/>
    </location>
</feature>
<evidence type="ECO:0000256" key="3">
    <source>
        <dbReference type="ARBA" id="ARBA00022490"/>
    </source>
</evidence>
<evidence type="ECO:0000256" key="6">
    <source>
        <dbReference type="SAM" id="MobiDB-lite"/>
    </source>
</evidence>
<dbReference type="GO" id="GO:0003341">
    <property type="term" value="P:cilium movement"/>
    <property type="evidence" value="ECO:0007669"/>
    <property type="project" value="TreeGrafter"/>
</dbReference>
<feature type="compositionally biased region" description="Polar residues" evidence="6">
    <location>
        <begin position="670"/>
        <end position="682"/>
    </location>
</feature>
<dbReference type="PANTHER" id="PTHR23053:SF0">
    <property type="entry name" value="HYDROCEPHALUS-INDUCING PROTEIN HOMOLOG"/>
    <property type="match status" value="1"/>
</dbReference>
<protein>
    <recommendedName>
        <fullName evidence="7">HYDIN/VesB/CFA65-like Ig-like domain-containing protein</fullName>
    </recommendedName>
</protein>
<evidence type="ECO:0000256" key="4">
    <source>
        <dbReference type="ARBA" id="ARBA00023069"/>
    </source>
</evidence>
<dbReference type="Pfam" id="PF24771">
    <property type="entry name" value="Ig_CFAP74_1st"/>
    <property type="match status" value="1"/>
</dbReference>
<keyword evidence="3" id="KW-0963">Cytoplasm</keyword>
<feature type="domain" description="HYDIN/VesB/CFA65-like Ig-like" evidence="7">
    <location>
        <begin position="184"/>
        <end position="276"/>
    </location>
</feature>
<proteinExistence type="predicted"/>
<dbReference type="OMA" id="AMSEVNI"/>
<keyword evidence="4" id="KW-0969">Cilium</keyword>
<organism evidence="8 9">
    <name type="scientific">Salarias fasciatus</name>
    <name type="common">Jewelled blenny</name>
    <name type="synonym">Blennius fasciatus</name>
    <dbReference type="NCBI Taxonomy" id="181472"/>
    <lineage>
        <taxon>Eukaryota</taxon>
        <taxon>Metazoa</taxon>
        <taxon>Chordata</taxon>
        <taxon>Craniata</taxon>
        <taxon>Vertebrata</taxon>
        <taxon>Euteleostomi</taxon>
        <taxon>Actinopterygii</taxon>
        <taxon>Neopterygii</taxon>
        <taxon>Teleostei</taxon>
        <taxon>Neoteleostei</taxon>
        <taxon>Acanthomorphata</taxon>
        <taxon>Ovalentaria</taxon>
        <taxon>Blenniimorphae</taxon>
        <taxon>Blenniiformes</taxon>
        <taxon>Blennioidei</taxon>
        <taxon>Blenniidae</taxon>
        <taxon>Salariinae</taxon>
        <taxon>Salarias</taxon>
    </lineage>
</organism>